<protein>
    <submittedName>
        <fullName evidence="10">Magnesium transporter Ykok</fullName>
    </submittedName>
</protein>
<feature type="domain" description="SLC41A/MgtE integral membrane" evidence="9">
    <location>
        <begin position="21"/>
        <end position="88"/>
    </location>
</feature>
<keyword evidence="11" id="KW-1185">Reference proteome</keyword>
<dbReference type="InterPro" id="IPR006667">
    <property type="entry name" value="SLC41_membr_dom"/>
</dbReference>
<dbReference type="Proteomes" id="UP000015351">
    <property type="component" value="Unassembled WGS sequence"/>
</dbReference>
<keyword evidence="3" id="KW-0813">Transport</keyword>
<dbReference type="Gene3D" id="1.10.357.20">
    <property type="entry name" value="SLC41 divalent cation transporters, integral membrane domain"/>
    <property type="match status" value="1"/>
</dbReference>
<dbReference type="Pfam" id="PF01769">
    <property type="entry name" value="MgtE"/>
    <property type="match status" value="1"/>
</dbReference>
<dbReference type="eggNOG" id="COG2239">
    <property type="taxonomic scope" value="Bacteria"/>
</dbReference>
<dbReference type="GO" id="GO:0016020">
    <property type="term" value="C:membrane"/>
    <property type="evidence" value="ECO:0007669"/>
    <property type="project" value="UniProtKB-SubCell"/>
</dbReference>
<dbReference type="HOGENOM" id="CLU_2330376_0_0_5"/>
<evidence type="ECO:0000256" key="1">
    <source>
        <dbReference type="ARBA" id="ARBA00004141"/>
    </source>
</evidence>
<dbReference type="RefSeq" id="WP_021102369.1">
    <property type="nucleotide sequence ID" value="NZ_KE557314.1"/>
</dbReference>
<keyword evidence="5" id="KW-0460">Magnesium</keyword>
<comment type="similarity">
    <text evidence="2">Belongs to the SLC41A transporter family.</text>
</comment>
<feature type="transmembrane region" description="Helical" evidence="8">
    <location>
        <begin position="32"/>
        <end position="53"/>
    </location>
</feature>
<evidence type="ECO:0000313" key="10">
    <source>
        <dbReference type="EMBL" id="EPX77298.1"/>
    </source>
</evidence>
<dbReference type="PATRIC" id="fig|1123360.3.peg.2992"/>
<dbReference type="InterPro" id="IPR036739">
    <property type="entry name" value="SLC41_membr_dom_sf"/>
</dbReference>
<evidence type="ECO:0000256" key="6">
    <source>
        <dbReference type="ARBA" id="ARBA00022989"/>
    </source>
</evidence>
<comment type="subcellular location">
    <subcellularLocation>
        <location evidence="1">Membrane</location>
        <topology evidence="1">Multi-pass membrane protein</topology>
    </subcellularLocation>
</comment>
<dbReference type="SUPFAM" id="SSF161093">
    <property type="entry name" value="MgtE membrane domain-like"/>
    <property type="match status" value="1"/>
</dbReference>
<evidence type="ECO:0000256" key="3">
    <source>
        <dbReference type="ARBA" id="ARBA00022448"/>
    </source>
</evidence>
<keyword evidence="4 8" id="KW-0812">Transmembrane</keyword>
<dbReference type="PANTHER" id="PTHR41394:SF5">
    <property type="entry name" value="SLC41A_MGTE INTEGRAL MEMBRANE DOMAIN-CONTAINING PROTEIN"/>
    <property type="match status" value="1"/>
</dbReference>
<dbReference type="STRING" id="1123360.thalar_03020"/>
<comment type="caution">
    <text evidence="10">The sequence shown here is derived from an EMBL/GenBank/DDBJ whole genome shotgun (WGS) entry which is preliminary data.</text>
</comment>
<dbReference type="OrthoDB" id="9790355at2"/>
<evidence type="ECO:0000256" key="7">
    <source>
        <dbReference type="ARBA" id="ARBA00023136"/>
    </source>
</evidence>
<name>S9QCG5_9RHOB</name>
<keyword evidence="7 8" id="KW-0472">Membrane</keyword>
<evidence type="ECO:0000256" key="2">
    <source>
        <dbReference type="ARBA" id="ARBA00009749"/>
    </source>
</evidence>
<proteinExistence type="inferred from homology"/>
<sequence length="98" mass="10658">MDCSETRETDISDAVEVAFAQEDAIRVWLKEVSVGAINGVVLGILVGIVFWIWKRNAYLGLVVGLALASDRLLTTITDMAGFFLALSLATLMMPLLLN</sequence>
<dbReference type="GO" id="GO:0008324">
    <property type="term" value="F:monoatomic cation transmembrane transporter activity"/>
    <property type="evidence" value="ECO:0007669"/>
    <property type="project" value="InterPro"/>
</dbReference>
<dbReference type="AlphaFoldDB" id="S9QCG5"/>
<gene>
    <name evidence="10" type="ORF">thalar_03020</name>
</gene>
<evidence type="ECO:0000256" key="8">
    <source>
        <dbReference type="SAM" id="Phobius"/>
    </source>
</evidence>
<feature type="transmembrane region" description="Helical" evidence="8">
    <location>
        <begin position="73"/>
        <end position="97"/>
    </location>
</feature>
<dbReference type="PANTHER" id="PTHR41394">
    <property type="entry name" value="MAGNESIUM TRANSPORTER MGTE"/>
    <property type="match status" value="1"/>
</dbReference>
<evidence type="ECO:0000313" key="11">
    <source>
        <dbReference type="Proteomes" id="UP000015351"/>
    </source>
</evidence>
<reference evidence="11" key="1">
    <citation type="journal article" date="2013" name="Stand. Genomic Sci.">
        <title>Genome sequence of the Litoreibacter arenae type strain (DSM 19593(T)), a member of the Roseobacter clade isolated from sea sand.</title>
        <authorList>
            <person name="Riedel T."/>
            <person name="Fiebig A."/>
            <person name="Petersen J."/>
            <person name="Gronow S."/>
            <person name="Kyrpides N.C."/>
            <person name="Goker M."/>
            <person name="Klenk H.P."/>
        </authorList>
    </citation>
    <scope>NUCLEOTIDE SEQUENCE [LARGE SCALE GENOMIC DNA]</scope>
    <source>
        <strain evidence="11">DSM 19593</strain>
    </source>
</reference>
<evidence type="ECO:0000259" key="9">
    <source>
        <dbReference type="Pfam" id="PF01769"/>
    </source>
</evidence>
<evidence type="ECO:0000256" key="5">
    <source>
        <dbReference type="ARBA" id="ARBA00022842"/>
    </source>
</evidence>
<keyword evidence="6 8" id="KW-1133">Transmembrane helix</keyword>
<evidence type="ECO:0000256" key="4">
    <source>
        <dbReference type="ARBA" id="ARBA00022692"/>
    </source>
</evidence>
<accession>S9QCG5</accession>
<organism evidence="10 11">
    <name type="scientific">Litoreibacter arenae DSM 19593</name>
    <dbReference type="NCBI Taxonomy" id="1123360"/>
    <lineage>
        <taxon>Bacteria</taxon>
        <taxon>Pseudomonadati</taxon>
        <taxon>Pseudomonadota</taxon>
        <taxon>Alphaproteobacteria</taxon>
        <taxon>Rhodobacterales</taxon>
        <taxon>Roseobacteraceae</taxon>
        <taxon>Litoreibacter</taxon>
    </lineage>
</organism>
<dbReference type="EMBL" id="AONI01000015">
    <property type="protein sequence ID" value="EPX77298.1"/>
    <property type="molecule type" value="Genomic_DNA"/>
</dbReference>